<feature type="transmembrane region" description="Helical" evidence="7">
    <location>
        <begin position="46"/>
        <end position="64"/>
    </location>
</feature>
<organism evidence="9 10">
    <name type="scientific">Rhodoglobus vestalii</name>
    <dbReference type="NCBI Taxonomy" id="193384"/>
    <lineage>
        <taxon>Bacteria</taxon>
        <taxon>Bacillati</taxon>
        <taxon>Actinomycetota</taxon>
        <taxon>Actinomycetes</taxon>
        <taxon>Micrococcales</taxon>
        <taxon>Microbacteriaceae</taxon>
        <taxon>Rhodoglobus</taxon>
    </lineage>
</organism>
<keyword evidence="5 7" id="KW-0472">Membrane</keyword>
<dbReference type="SUPFAM" id="SSF52540">
    <property type="entry name" value="P-loop containing nucleoside triphosphate hydrolases"/>
    <property type="match status" value="1"/>
</dbReference>
<feature type="transmembrane region" description="Helical" evidence="7">
    <location>
        <begin position="12"/>
        <end position="34"/>
    </location>
</feature>
<evidence type="ECO:0000256" key="2">
    <source>
        <dbReference type="ARBA" id="ARBA00022475"/>
    </source>
</evidence>
<proteinExistence type="predicted"/>
<dbReference type="EMBL" id="VFRA01000001">
    <property type="protein sequence ID" value="TQO19638.1"/>
    <property type="molecule type" value="Genomic_DNA"/>
</dbReference>
<evidence type="ECO:0000256" key="3">
    <source>
        <dbReference type="ARBA" id="ARBA00022692"/>
    </source>
</evidence>
<evidence type="ECO:0000256" key="1">
    <source>
        <dbReference type="ARBA" id="ARBA00004651"/>
    </source>
</evidence>
<evidence type="ECO:0000313" key="9">
    <source>
        <dbReference type="EMBL" id="TQO19638.1"/>
    </source>
</evidence>
<dbReference type="GO" id="GO:0005886">
    <property type="term" value="C:plasma membrane"/>
    <property type="evidence" value="ECO:0007669"/>
    <property type="project" value="UniProtKB-SubCell"/>
</dbReference>
<evidence type="ECO:0000256" key="6">
    <source>
        <dbReference type="SAM" id="MobiDB-lite"/>
    </source>
</evidence>
<feature type="region of interest" description="Disordered" evidence="6">
    <location>
        <begin position="587"/>
        <end position="611"/>
    </location>
</feature>
<dbReference type="Proteomes" id="UP000316560">
    <property type="component" value="Unassembled WGS sequence"/>
</dbReference>
<gene>
    <name evidence="9" type="ORF">FB472_1207</name>
</gene>
<reference evidence="9 10" key="1">
    <citation type="submission" date="2019-06" db="EMBL/GenBank/DDBJ databases">
        <title>Sequencing the genomes of 1000 actinobacteria strains.</title>
        <authorList>
            <person name="Klenk H.-P."/>
        </authorList>
    </citation>
    <scope>NUCLEOTIDE SEQUENCE [LARGE SCALE GENOMIC DNA]</scope>
    <source>
        <strain evidence="9 10">DSM 21947</strain>
    </source>
</reference>
<protein>
    <submittedName>
        <fullName evidence="9">TraM-binding TraD/TraG-like protein</fullName>
    </submittedName>
</protein>
<dbReference type="CDD" id="cd01127">
    <property type="entry name" value="TrwB_TraG_TraD_VirD4"/>
    <property type="match status" value="1"/>
</dbReference>
<accession>A0A8H2K6D8</accession>
<dbReference type="InterPro" id="IPR032689">
    <property type="entry name" value="TraG-D_C"/>
</dbReference>
<dbReference type="AlphaFoldDB" id="A0A8H2K6D8"/>
<comment type="caution">
    <text evidence="9">The sequence shown here is derived from an EMBL/GenBank/DDBJ whole genome shotgun (WGS) entry which is preliminary data.</text>
</comment>
<evidence type="ECO:0000313" key="10">
    <source>
        <dbReference type="Proteomes" id="UP000316560"/>
    </source>
</evidence>
<dbReference type="PANTHER" id="PTHR37937">
    <property type="entry name" value="CONJUGATIVE TRANSFER: DNA TRANSPORT"/>
    <property type="match status" value="1"/>
</dbReference>
<comment type="subcellular location">
    <subcellularLocation>
        <location evidence="1">Cell membrane</location>
        <topology evidence="1">Multi-pass membrane protein</topology>
    </subcellularLocation>
</comment>
<dbReference type="PANTHER" id="PTHR37937:SF1">
    <property type="entry name" value="CONJUGATIVE TRANSFER: DNA TRANSPORT"/>
    <property type="match status" value="1"/>
</dbReference>
<evidence type="ECO:0000256" key="4">
    <source>
        <dbReference type="ARBA" id="ARBA00022989"/>
    </source>
</evidence>
<evidence type="ECO:0000256" key="5">
    <source>
        <dbReference type="ARBA" id="ARBA00023136"/>
    </source>
</evidence>
<evidence type="ECO:0000256" key="7">
    <source>
        <dbReference type="SAM" id="Phobius"/>
    </source>
</evidence>
<keyword evidence="10" id="KW-1185">Reference proteome</keyword>
<evidence type="ECO:0000259" key="8">
    <source>
        <dbReference type="Pfam" id="PF12696"/>
    </source>
</evidence>
<keyword evidence="3 7" id="KW-0812">Transmembrane</keyword>
<feature type="compositionally biased region" description="Acidic residues" evidence="6">
    <location>
        <begin position="599"/>
        <end position="611"/>
    </location>
</feature>
<name>A0A8H2K6D8_9MICO</name>
<feature type="transmembrane region" description="Helical" evidence="7">
    <location>
        <begin position="76"/>
        <end position="98"/>
    </location>
</feature>
<dbReference type="Gene3D" id="3.40.50.300">
    <property type="entry name" value="P-loop containing nucleotide triphosphate hydrolases"/>
    <property type="match status" value="1"/>
</dbReference>
<dbReference type="Pfam" id="PF12696">
    <property type="entry name" value="TraG-D_C"/>
    <property type="match status" value="1"/>
</dbReference>
<keyword evidence="2" id="KW-1003">Cell membrane</keyword>
<feature type="domain" description="TraD/TraG TraM recognition site" evidence="8">
    <location>
        <begin position="421"/>
        <end position="539"/>
    </location>
</feature>
<keyword evidence="4 7" id="KW-1133">Transmembrane helix</keyword>
<dbReference type="RefSeq" id="WP_246078105.1">
    <property type="nucleotide sequence ID" value="NZ_VFRA01000001.1"/>
</dbReference>
<sequence length="611" mass="64888">MNTAKNWWVTPVLGLVAVILVINFACQAVTILVTTVICDSAAAPQSMFSGVGFVFFGDASSYVVDEGCTFPAGPARVAGIVVVVLCVLAVVAGIIMWFRYRQSDGYFIQQLRGREGFAKGSEINKYLSSKAVLKQVKTLRPNLHKPAATDVGWRVGRSSGIDVYVSIEDSVALEGAPRSGKGYRILISAILDWAGPLVTTSTTNDNLAATMRPRAERGRVTVFDPQQLSGVGSALRISPVTGCDDPLVADQRAQAIIAGTALGASQSNQEWAGAASSVLAQLLHAAAVSGGGVEQLYHWGSNPGLARAAVDILRTDGAPGWAESLNGVLGGDPKLLSSSWFGVSAAVRPLGIPSLREALSPKRGENFDADEFLSGENTLYLIGSSGGSGAMGGFLGALLDDVVETARRKALATPGSRLELPLGLILDEIANMFAWPALPRVMADGGGRGICTMVVLQALSQAETAWSKAEADTIWSAATAKILLGGASDISHLRDIEAILGTRQLKRSSYSYNQQGASTSNQLERVPLMTVDEIRRMPQSMGLLAYRNRRGALLDLRGWKDRADSKSISTGKRTTEAEQQEQFRTQFAKAAAVTAPIPDEADELDYEDTQN</sequence>
<dbReference type="InterPro" id="IPR051539">
    <property type="entry name" value="T4SS-coupling_protein"/>
</dbReference>
<dbReference type="InterPro" id="IPR027417">
    <property type="entry name" value="P-loop_NTPase"/>
</dbReference>